<dbReference type="PANTHER" id="PTHR23171">
    <property type="entry name" value="GDOWN1"/>
    <property type="match status" value="1"/>
</dbReference>
<name>A0ABQ9V141_SAGOE</name>
<dbReference type="GO" id="GO:0000428">
    <property type="term" value="C:DNA-directed RNA polymerase complex"/>
    <property type="evidence" value="ECO:0007669"/>
    <property type="project" value="UniProtKB-KW"/>
</dbReference>
<proteinExistence type="inferred from homology"/>
<evidence type="ECO:0000256" key="9">
    <source>
        <dbReference type="ARBA" id="ARBA00029649"/>
    </source>
</evidence>
<keyword evidence="7" id="KW-0539">Nucleus</keyword>
<feature type="compositionally biased region" description="Polar residues" evidence="11">
    <location>
        <begin position="1"/>
        <end position="11"/>
    </location>
</feature>
<evidence type="ECO:0000256" key="1">
    <source>
        <dbReference type="ARBA" id="ARBA00004123"/>
    </source>
</evidence>
<sequence length="107" mass="12416">LPSRQIGSSGDCQKRSVSAEERRRRERQHLDDVTAARLLPLHHSPAQLLSIEESLALQRQQKRSYEEMQAKLAAQKLAERLNIKMRSYNPEGESSARYREVRDEDDD</sequence>
<keyword evidence="5" id="KW-0175">Coiled coil</keyword>
<evidence type="ECO:0000256" key="10">
    <source>
        <dbReference type="ARBA" id="ARBA00033073"/>
    </source>
</evidence>
<evidence type="ECO:0000256" key="8">
    <source>
        <dbReference type="ARBA" id="ARBA00024236"/>
    </source>
</evidence>
<evidence type="ECO:0000256" key="11">
    <source>
        <dbReference type="SAM" id="MobiDB-lite"/>
    </source>
</evidence>
<evidence type="ECO:0000256" key="3">
    <source>
        <dbReference type="ARBA" id="ARBA00022478"/>
    </source>
</evidence>
<dbReference type="InterPro" id="IPR051375">
    <property type="entry name" value="Tuftelin_GRINL1A/MYZAP/CCD68"/>
</dbReference>
<keyword evidence="4" id="KW-0597">Phosphoprotein</keyword>
<gene>
    <name evidence="12" type="primary">POLR2M</name>
    <name evidence="12" type="ORF">P7K49_016955</name>
</gene>
<accession>A0ABQ9V141</accession>
<evidence type="ECO:0000256" key="7">
    <source>
        <dbReference type="ARBA" id="ARBA00023242"/>
    </source>
</evidence>
<feature type="region of interest" description="Disordered" evidence="11">
    <location>
        <begin position="1"/>
        <end position="31"/>
    </location>
</feature>
<evidence type="ECO:0000256" key="6">
    <source>
        <dbReference type="ARBA" id="ARBA00023163"/>
    </source>
</evidence>
<feature type="compositionally biased region" description="Basic and acidic residues" evidence="11">
    <location>
        <begin position="12"/>
        <end position="31"/>
    </location>
</feature>
<feature type="region of interest" description="Disordered" evidence="11">
    <location>
        <begin position="88"/>
        <end position="107"/>
    </location>
</feature>
<evidence type="ECO:0000256" key="4">
    <source>
        <dbReference type="ARBA" id="ARBA00022553"/>
    </source>
</evidence>
<keyword evidence="3 12" id="KW-0240">DNA-directed RNA polymerase</keyword>
<evidence type="ECO:0000256" key="5">
    <source>
        <dbReference type="ARBA" id="ARBA00023054"/>
    </source>
</evidence>
<comment type="subcellular location">
    <subcellularLocation>
        <location evidence="1">Nucleus</location>
    </subcellularLocation>
</comment>
<keyword evidence="6" id="KW-0804">Transcription</keyword>
<feature type="non-terminal residue" evidence="12">
    <location>
        <position position="1"/>
    </location>
</feature>
<keyword evidence="13" id="KW-1185">Reference proteome</keyword>
<feature type="compositionally biased region" description="Basic and acidic residues" evidence="11">
    <location>
        <begin position="94"/>
        <end position="107"/>
    </location>
</feature>
<feature type="non-terminal residue" evidence="12">
    <location>
        <position position="107"/>
    </location>
</feature>
<evidence type="ECO:0000313" key="13">
    <source>
        <dbReference type="Proteomes" id="UP001266305"/>
    </source>
</evidence>
<dbReference type="PRINTS" id="PR02085">
    <property type="entry name" value="POLR2GRINL1"/>
</dbReference>
<organism evidence="12 13">
    <name type="scientific">Saguinus oedipus</name>
    <name type="common">Cotton-top tamarin</name>
    <name type="synonym">Oedipomidas oedipus</name>
    <dbReference type="NCBI Taxonomy" id="9490"/>
    <lineage>
        <taxon>Eukaryota</taxon>
        <taxon>Metazoa</taxon>
        <taxon>Chordata</taxon>
        <taxon>Craniata</taxon>
        <taxon>Vertebrata</taxon>
        <taxon>Euteleostomi</taxon>
        <taxon>Mammalia</taxon>
        <taxon>Eutheria</taxon>
        <taxon>Euarchontoglires</taxon>
        <taxon>Primates</taxon>
        <taxon>Haplorrhini</taxon>
        <taxon>Platyrrhini</taxon>
        <taxon>Cebidae</taxon>
        <taxon>Callitrichinae</taxon>
        <taxon>Saguinus</taxon>
    </lineage>
</organism>
<dbReference type="InterPro" id="IPR026213">
    <property type="entry name" value="GRINL1"/>
</dbReference>
<protein>
    <recommendedName>
        <fullName evidence="8">DNA-directed RNA polymerase II subunit GRINL1A</fullName>
    </recommendedName>
    <alternativeName>
        <fullName evidence="10">DNA-directed RNA polymerase II subunit M</fullName>
    </alternativeName>
    <alternativeName>
        <fullName evidence="9">Glutamate receptor-like protein 1A</fullName>
    </alternativeName>
</protein>
<comment type="caution">
    <text evidence="12">The sequence shown here is derived from an EMBL/GenBank/DDBJ whole genome shotgun (WGS) entry which is preliminary data.</text>
</comment>
<reference evidence="12 13" key="1">
    <citation type="submission" date="2023-05" db="EMBL/GenBank/DDBJ databases">
        <title>B98-5 Cell Line De Novo Hybrid Assembly: An Optical Mapping Approach.</title>
        <authorList>
            <person name="Kananen K."/>
            <person name="Auerbach J.A."/>
            <person name="Kautto E."/>
            <person name="Blachly J.S."/>
        </authorList>
    </citation>
    <scope>NUCLEOTIDE SEQUENCE [LARGE SCALE GENOMIC DNA]</scope>
    <source>
        <strain evidence="12">B95-8</strain>
        <tissue evidence="12">Cell line</tissue>
    </source>
</reference>
<evidence type="ECO:0000256" key="2">
    <source>
        <dbReference type="ARBA" id="ARBA00009876"/>
    </source>
</evidence>
<dbReference type="PANTHER" id="PTHR23171:SF5">
    <property type="entry name" value="DNA-DIRECTED RNA POLYMERASE II SUBUNIT GRINL1A"/>
    <property type="match status" value="1"/>
</dbReference>
<dbReference type="EMBL" id="JASSZA010000008">
    <property type="protein sequence ID" value="KAK2103099.1"/>
    <property type="molecule type" value="Genomic_DNA"/>
</dbReference>
<evidence type="ECO:0000313" key="12">
    <source>
        <dbReference type="EMBL" id="KAK2103099.1"/>
    </source>
</evidence>
<dbReference type="Proteomes" id="UP001266305">
    <property type="component" value="Unassembled WGS sequence"/>
</dbReference>
<comment type="similarity">
    <text evidence="2">Belongs to the GRINL1 family.</text>
</comment>